<gene>
    <name evidence="1" type="ORF">SPRG_13502</name>
</gene>
<proteinExistence type="predicted"/>
<dbReference type="Proteomes" id="UP000030745">
    <property type="component" value="Unassembled WGS sequence"/>
</dbReference>
<organism evidence="1 2">
    <name type="scientific">Saprolegnia parasitica (strain CBS 223.65)</name>
    <dbReference type="NCBI Taxonomy" id="695850"/>
    <lineage>
        <taxon>Eukaryota</taxon>
        <taxon>Sar</taxon>
        <taxon>Stramenopiles</taxon>
        <taxon>Oomycota</taxon>
        <taxon>Saprolegniomycetes</taxon>
        <taxon>Saprolegniales</taxon>
        <taxon>Saprolegniaceae</taxon>
        <taxon>Saprolegnia</taxon>
    </lineage>
</organism>
<dbReference type="GeneID" id="24135375"/>
<dbReference type="RefSeq" id="XP_012208952.1">
    <property type="nucleotide sequence ID" value="XM_012353562.1"/>
</dbReference>
<name>A0A067C0L7_SAPPC</name>
<accession>A0A067C0L7</accession>
<protein>
    <submittedName>
        <fullName evidence="1">Uncharacterized protein</fullName>
    </submittedName>
</protein>
<dbReference type="AlphaFoldDB" id="A0A067C0L7"/>
<dbReference type="KEGG" id="spar:SPRG_13502"/>
<evidence type="ECO:0000313" key="2">
    <source>
        <dbReference type="Proteomes" id="UP000030745"/>
    </source>
</evidence>
<dbReference type="VEuPathDB" id="FungiDB:SPRG_13502"/>
<sequence>MSSLKTFSLSARLLWAKCAMYKGFQMLWDLLGTASFYGQSRVMGILNLTNVLWLLYLGYRYNNLVDVTVTQKFETIAGFHVFNDSYMRVASPIALRLLRYVLDDVSSLVDNIKNLKHYFVTIK</sequence>
<reference evidence="1 2" key="1">
    <citation type="journal article" date="2013" name="PLoS Genet.">
        <title>Distinctive expansion of potential virulence genes in the genome of the oomycete fish pathogen Saprolegnia parasitica.</title>
        <authorList>
            <person name="Jiang R.H."/>
            <person name="de Bruijn I."/>
            <person name="Haas B.J."/>
            <person name="Belmonte R."/>
            <person name="Lobach L."/>
            <person name="Christie J."/>
            <person name="van den Ackerveken G."/>
            <person name="Bottin A."/>
            <person name="Bulone V."/>
            <person name="Diaz-Moreno S.M."/>
            <person name="Dumas B."/>
            <person name="Fan L."/>
            <person name="Gaulin E."/>
            <person name="Govers F."/>
            <person name="Grenville-Briggs L.J."/>
            <person name="Horner N.R."/>
            <person name="Levin J.Z."/>
            <person name="Mammella M."/>
            <person name="Meijer H.J."/>
            <person name="Morris P."/>
            <person name="Nusbaum C."/>
            <person name="Oome S."/>
            <person name="Phillips A.J."/>
            <person name="van Rooyen D."/>
            <person name="Rzeszutek E."/>
            <person name="Saraiva M."/>
            <person name="Secombes C.J."/>
            <person name="Seidl M.F."/>
            <person name="Snel B."/>
            <person name="Stassen J.H."/>
            <person name="Sykes S."/>
            <person name="Tripathy S."/>
            <person name="van den Berg H."/>
            <person name="Vega-Arreguin J.C."/>
            <person name="Wawra S."/>
            <person name="Young S.K."/>
            <person name="Zeng Q."/>
            <person name="Dieguez-Uribeondo J."/>
            <person name="Russ C."/>
            <person name="Tyler B.M."/>
            <person name="van West P."/>
        </authorList>
    </citation>
    <scope>NUCLEOTIDE SEQUENCE [LARGE SCALE GENOMIC DNA]</scope>
    <source>
        <strain evidence="1 2">CBS 223.65</strain>
    </source>
</reference>
<evidence type="ECO:0000313" key="1">
    <source>
        <dbReference type="EMBL" id="KDO20357.1"/>
    </source>
</evidence>
<keyword evidence="2" id="KW-1185">Reference proteome</keyword>
<dbReference type="EMBL" id="KK583315">
    <property type="protein sequence ID" value="KDO20357.1"/>
    <property type="molecule type" value="Genomic_DNA"/>
</dbReference>